<dbReference type="GO" id="GO:0006891">
    <property type="term" value="P:intra-Golgi vesicle-mediated transport"/>
    <property type="evidence" value="ECO:0007669"/>
    <property type="project" value="InterPro"/>
</dbReference>
<sequence>MATTTPDLSTLTSSAQIFSGAHTLPQIRSIHKALHVAVEDKAARLRTQVGSSYRELLGTADAIVRMRAEMDIVQGTLGRMGGRCGRAVVGGKVAGLGKFVKEREDVPDVGAGDGSGLGLVARAKLLEACVLAVARMLKSSGSAKNKIQEDTGPDTPSRGDRLVIAAKVLVLSRLLVKSLGDDVTNVQINAAVEASKKSLGNLKRRLLRGIEIVLKQAEEQADREAVLKALCAYSLTDNSGARDVVRHFLRVRGEAMALAFEIEEHERERSTKDVVKSLGLYTRTLLDVQALVPNKLKEALMGLKKDRLLVDPSLKELEGLRLDIYERWCGDDIQYFKPYIRHDDLDGKQAKEMLMRWATGGGEVLLQGLERTLEKVVDFKAIVEMRTDVLQLWIRDGGKAKGFDPSTMLEKFRTTINAHVVEVLDTKVNKLRLVASEVSATLDAWKEGITDQHLSLWDEDALDIDLSGGANQFTQDVISRLYGRNQAVSKAVNSYRSWYRVIDDVGQIVEQLRRQRWDNDVDEIEDEEVIEQRQQELSREDPQKLHDHLNKSLEKAFQDLDSQFTKLWDAHKDRPDNGHIAMYLVRILRDIRAKLPKLKVVESFGMALVPPLQDKVAQTVIISPMDEFVTSALARKSVIGRSLWEGEPELPTSPSPGVFRFLRDLTIAMGDAGTDLWSPVAVTTMKQHLTKQLSEAWLEALAAHLAKPKSAEPSEEANGHEDAEGNNEPNGKAVSDVTEAERKDLLIQWLYDISLLRCCFSPPAGSSRDEIKGLEEVVYEKTGLDSGPARQRLIKSSQDYWKKTNLLFGLLI</sequence>
<dbReference type="GO" id="GO:0015031">
    <property type="term" value="P:protein transport"/>
    <property type="evidence" value="ECO:0007669"/>
    <property type="project" value="UniProtKB-KW"/>
</dbReference>
<dbReference type="GO" id="GO:0032259">
    <property type="term" value="P:methylation"/>
    <property type="evidence" value="ECO:0007669"/>
    <property type="project" value="UniProtKB-KW"/>
</dbReference>
<dbReference type="RefSeq" id="XP_007916050.1">
    <property type="nucleotide sequence ID" value="XM_007917859.1"/>
</dbReference>
<dbReference type="Pfam" id="PF08700">
    <property type="entry name" value="VPS51_Exo84_N"/>
    <property type="match status" value="1"/>
</dbReference>
<keyword evidence="9" id="KW-0489">Methyltransferase</keyword>
<organism evidence="9 10">
    <name type="scientific">Phaeoacremonium minimum (strain UCR-PA7)</name>
    <name type="common">Esca disease fungus</name>
    <name type="synonym">Togninia minima</name>
    <dbReference type="NCBI Taxonomy" id="1286976"/>
    <lineage>
        <taxon>Eukaryota</taxon>
        <taxon>Fungi</taxon>
        <taxon>Dikarya</taxon>
        <taxon>Ascomycota</taxon>
        <taxon>Pezizomycotina</taxon>
        <taxon>Sordariomycetes</taxon>
        <taxon>Sordariomycetidae</taxon>
        <taxon>Togniniales</taxon>
        <taxon>Togniniaceae</taxon>
        <taxon>Phaeoacremonium</taxon>
    </lineage>
</organism>
<comment type="similarity">
    <text evidence="2">Belongs to the COG1 family.</text>
</comment>
<dbReference type="KEGG" id="tmn:UCRPA7_5312"/>
<keyword evidence="9" id="KW-0808">Transferase</keyword>
<dbReference type="Proteomes" id="UP000014074">
    <property type="component" value="Unassembled WGS sequence"/>
</dbReference>
<evidence type="ECO:0000256" key="5">
    <source>
        <dbReference type="ARBA" id="ARBA00022927"/>
    </source>
</evidence>
<dbReference type="GeneID" id="19325854"/>
<proteinExistence type="inferred from homology"/>
<evidence type="ECO:0000256" key="6">
    <source>
        <dbReference type="ARBA" id="ARBA00023034"/>
    </source>
</evidence>
<feature type="region of interest" description="Disordered" evidence="8">
    <location>
        <begin position="708"/>
        <end position="737"/>
    </location>
</feature>
<evidence type="ECO:0000256" key="2">
    <source>
        <dbReference type="ARBA" id="ARBA00006653"/>
    </source>
</evidence>
<evidence type="ECO:0000313" key="9">
    <source>
        <dbReference type="EMBL" id="EON99169.1"/>
    </source>
</evidence>
<keyword evidence="7" id="KW-0472">Membrane</keyword>
<dbReference type="OrthoDB" id="46189at2759"/>
<evidence type="ECO:0000313" key="10">
    <source>
        <dbReference type="Proteomes" id="UP000014074"/>
    </source>
</evidence>
<dbReference type="HOGENOM" id="CLU_008451_0_0_1"/>
<evidence type="ECO:0000256" key="1">
    <source>
        <dbReference type="ARBA" id="ARBA00004395"/>
    </source>
</evidence>
<evidence type="ECO:0000256" key="8">
    <source>
        <dbReference type="SAM" id="MobiDB-lite"/>
    </source>
</evidence>
<keyword evidence="4" id="KW-0813">Transport</keyword>
<keyword evidence="5" id="KW-0653">Protein transport</keyword>
<keyword evidence="6" id="KW-0333">Golgi apparatus</keyword>
<dbReference type="GO" id="GO:0017119">
    <property type="term" value="C:Golgi transport complex"/>
    <property type="evidence" value="ECO:0007669"/>
    <property type="project" value="InterPro"/>
</dbReference>
<accession>R8BIR2</accession>
<evidence type="ECO:0000256" key="3">
    <source>
        <dbReference type="ARBA" id="ARBA00020978"/>
    </source>
</evidence>
<comment type="subcellular location">
    <subcellularLocation>
        <location evidence="1">Golgi apparatus membrane</location>
        <topology evidence="1">Peripheral membrane protein</topology>
    </subcellularLocation>
</comment>
<gene>
    <name evidence="9" type="ORF">UCRPA7_5312</name>
</gene>
<dbReference type="GO" id="GO:0008168">
    <property type="term" value="F:methyltransferase activity"/>
    <property type="evidence" value="ECO:0007669"/>
    <property type="project" value="UniProtKB-KW"/>
</dbReference>
<evidence type="ECO:0000256" key="7">
    <source>
        <dbReference type="ARBA" id="ARBA00023136"/>
    </source>
</evidence>
<dbReference type="EMBL" id="KB933177">
    <property type="protein sequence ID" value="EON99169.1"/>
    <property type="molecule type" value="Genomic_DNA"/>
</dbReference>
<keyword evidence="10" id="KW-1185">Reference proteome</keyword>
<feature type="compositionally biased region" description="Basic and acidic residues" evidence="8">
    <location>
        <begin position="709"/>
        <end position="723"/>
    </location>
</feature>
<reference evidence="10" key="1">
    <citation type="journal article" date="2013" name="Genome Announc.">
        <title>Draft genome sequence of the ascomycete Phaeoacremonium aleophilum strain UCR-PA7, a causal agent of the esca disease complex in grapevines.</title>
        <authorList>
            <person name="Blanco-Ulate B."/>
            <person name="Rolshausen P."/>
            <person name="Cantu D."/>
        </authorList>
    </citation>
    <scope>NUCLEOTIDE SEQUENCE [LARGE SCALE GENOMIC DNA]</scope>
    <source>
        <strain evidence="10">UCR-PA7</strain>
    </source>
</reference>
<protein>
    <recommendedName>
        <fullName evidence="3">Conserved oligomeric Golgi complex subunit 1</fullName>
    </recommendedName>
</protein>
<evidence type="ECO:0000256" key="4">
    <source>
        <dbReference type="ARBA" id="ARBA00022448"/>
    </source>
</evidence>
<dbReference type="AlphaFoldDB" id="R8BIR2"/>
<dbReference type="PANTHER" id="PTHR31658:SF0">
    <property type="entry name" value="CONSERVED OLIGOMERIC GOLGI COMPLEX SUBUNIT 1"/>
    <property type="match status" value="1"/>
</dbReference>
<name>R8BIR2_PHAM7</name>
<dbReference type="PANTHER" id="PTHR31658">
    <property type="entry name" value="CONSERVED OLIGOMERIC GOLGI COMPLEX SUBUNIT 1"/>
    <property type="match status" value="1"/>
</dbReference>
<dbReference type="eggNOG" id="ENOG502RN59">
    <property type="taxonomic scope" value="Eukaryota"/>
</dbReference>
<dbReference type="InterPro" id="IPR033370">
    <property type="entry name" value="COG1"/>
</dbReference>
<dbReference type="GO" id="GO:0000139">
    <property type="term" value="C:Golgi membrane"/>
    <property type="evidence" value="ECO:0007669"/>
    <property type="project" value="UniProtKB-SubCell"/>
</dbReference>